<feature type="repeat" description="WD" evidence="5">
    <location>
        <begin position="280"/>
        <end position="322"/>
    </location>
</feature>
<evidence type="ECO:0000256" key="5">
    <source>
        <dbReference type="PROSITE-ProRule" id="PRU00221"/>
    </source>
</evidence>
<comment type="similarity">
    <text evidence="3">Belongs to the WD repeat GAD-1 family.</text>
</comment>
<protein>
    <recommendedName>
        <fullName evidence="4">WD repeat-containing protein 70</fullName>
    </recommendedName>
</protein>
<evidence type="ECO:0000256" key="2">
    <source>
        <dbReference type="ARBA" id="ARBA00022737"/>
    </source>
</evidence>
<feature type="compositionally biased region" description="Basic and acidic residues" evidence="6">
    <location>
        <begin position="537"/>
        <end position="547"/>
    </location>
</feature>
<dbReference type="GO" id="GO:0005634">
    <property type="term" value="C:nucleus"/>
    <property type="evidence" value="ECO:0007669"/>
    <property type="project" value="TreeGrafter"/>
</dbReference>
<evidence type="ECO:0000256" key="4">
    <source>
        <dbReference type="ARBA" id="ARBA00040943"/>
    </source>
</evidence>
<feature type="compositionally biased region" description="Low complexity" evidence="6">
    <location>
        <begin position="99"/>
        <end position="111"/>
    </location>
</feature>
<sequence>MERPGPSGVTGSDASGPDPQLAVTMGFTGFGKKARTFDLEAMFEQTRRTAVERSRKTLEAREKEEEMNREKELRRQSEDLEPTSSGSNVARDCSKSSSRDTSSSESEASSESSDDELIGPPLPLKMAEEPVNHMEEDILGPLPPPLGEDVEEDDDDDDDDSEEEENPVQKIPDSHEITLKHGAKTVSALGLDPSGARLVTGGYDYDVKFWDFAGMDASFKAFRSLQPCECHQIKSLQYSNTGDMILVVSGSSQAKVIDRDGFEVMECIKGDQYIVDMANTKGHTAMLHTGSWHPKIKGEFMTCSNDATVRTWEVENPKKQKSVFKPRTMQGKKVIPTTCTYSRDGNLIAAACQNGSIQIWDRNLTSVVRCLWHPKLNQIMVGTGNGLAKVYYDPNKSQRGAKLCVVKTQRKAKQAETLTQDYIITPHALPMFREPRQRSTRKQLEKDRLDPLKSHKPEPPVAGPGRGGRVGTHGGTLSSYIVKNIALDKTDDSNPREAILRHAKAAEDNPYWVSPAYSKTQPKTMFAQVESDDEEAKNEPEWKKRKI</sequence>
<feature type="region of interest" description="Disordered" evidence="6">
    <location>
        <begin position="43"/>
        <end position="124"/>
    </location>
</feature>
<dbReference type="Gene3D" id="2.130.10.10">
    <property type="entry name" value="YVTN repeat-like/Quinoprotein amine dehydrogenase"/>
    <property type="match status" value="1"/>
</dbReference>
<feature type="compositionally biased region" description="Acidic residues" evidence="6">
    <location>
        <begin position="148"/>
        <end position="166"/>
    </location>
</feature>
<evidence type="ECO:0000313" key="8">
    <source>
        <dbReference type="RefSeq" id="XP_019785687.2"/>
    </source>
</evidence>
<dbReference type="Pfam" id="PF00400">
    <property type="entry name" value="WD40"/>
    <property type="match status" value="2"/>
</dbReference>
<keyword evidence="2" id="KW-0677">Repeat</keyword>
<accession>A0A2U4AXJ8</accession>
<dbReference type="GeneID" id="101324197"/>
<proteinExistence type="inferred from homology"/>
<dbReference type="CTD" id="55100"/>
<dbReference type="PROSITE" id="PS50082">
    <property type="entry name" value="WD_REPEATS_2"/>
    <property type="match status" value="2"/>
</dbReference>
<reference evidence="8" key="1">
    <citation type="submission" date="2025-08" db="UniProtKB">
        <authorList>
            <consortium name="RefSeq"/>
        </authorList>
    </citation>
    <scope>IDENTIFICATION</scope>
    <source>
        <tissue evidence="8">Spleen</tissue>
    </source>
</reference>
<dbReference type="SUPFAM" id="SSF117289">
    <property type="entry name" value="Nucleoporin domain"/>
    <property type="match status" value="1"/>
</dbReference>
<keyword evidence="1 5" id="KW-0853">WD repeat</keyword>
<dbReference type="InterPro" id="IPR001680">
    <property type="entry name" value="WD40_rpt"/>
</dbReference>
<dbReference type="FunFam" id="2.130.10.10:FF:000501">
    <property type="entry name" value="WD repeat domain 70"/>
    <property type="match status" value="1"/>
</dbReference>
<evidence type="ECO:0000256" key="1">
    <source>
        <dbReference type="ARBA" id="ARBA00022574"/>
    </source>
</evidence>
<keyword evidence="7" id="KW-1185">Reference proteome</keyword>
<dbReference type="RefSeq" id="XP_019785687.2">
    <property type="nucleotide sequence ID" value="XM_019930128.2"/>
</dbReference>
<gene>
    <name evidence="8" type="primary">WDR70</name>
</gene>
<evidence type="ECO:0000256" key="6">
    <source>
        <dbReference type="SAM" id="MobiDB-lite"/>
    </source>
</evidence>
<feature type="region of interest" description="Disordered" evidence="6">
    <location>
        <begin position="136"/>
        <end position="174"/>
    </location>
</feature>
<dbReference type="InterPro" id="IPR015943">
    <property type="entry name" value="WD40/YVTN_repeat-like_dom_sf"/>
</dbReference>
<dbReference type="PANTHER" id="PTHR16017">
    <property type="entry name" value="GASTRULATION DEFECTIVE PROTEIN 1-RELATED"/>
    <property type="match status" value="1"/>
</dbReference>
<feature type="compositionally biased region" description="Gly residues" evidence="6">
    <location>
        <begin position="464"/>
        <end position="473"/>
    </location>
</feature>
<feature type="region of interest" description="Disordered" evidence="6">
    <location>
        <begin position="524"/>
        <end position="547"/>
    </location>
</feature>
<feature type="compositionally biased region" description="Basic and acidic residues" evidence="6">
    <location>
        <begin position="45"/>
        <end position="78"/>
    </location>
</feature>
<feature type="compositionally biased region" description="Basic and acidic residues" evidence="6">
    <location>
        <begin position="433"/>
        <end position="458"/>
    </location>
</feature>
<dbReference type="Proteomes" id="UP000245320">
    <property type="component" value="Chromosome 3"/>
</dbReference>
<feature type="repeat" description="WD" evidence="5">
    <location>
        <begin position="179"/>
        <end position="211"/>
    </location>
</feature>
<name>A0A2U4AXJ8_TURTR</name>
<dbReference type="SMART" id="SM00320">
    <property type="entry name" value="WD40"/>
    <property type="match status" value="4"/>
</dbReference>
<dbReference type="GO" id="GO:0035861">
    <property type="term" value="C:site of double-strand break"/>
    <property type="evidence" value="ECO:0007669"/>
    <property type="project" value="TreeGrafter"/>
</dbReference>
<feature type="region of interest" description="Disordered" evidence="6">
    <location>
        <begin position="433"/>
        <end position="473"/>
    </location>
</feature>
<feature type="region of interest" description="Disordered" evidence="6">
    <location>
        <begin position="1"/>
        <end position="24"/>
    </location>
</feature>
<dbReference type="PROSITE" id="PS50294">
    <property type="entry name" value="WD_REPEATS_REGION"/>
    <property type="match status" value="1"/>
</dbReference>
<evidence type="ECO:0000313" key="7">
    <source>
        <dbReference type="Proteomes" id="UP000245320"/>
    </source>
</evidence>
<dbReference type="PANTHER" id="PTHR16017:SF0">
    <property type="entry name" value="WD REPEAT-CONTAINING PROTEIN 70"/>
    <property type="match status" value="1"/>
</dbReference>
<dbReference type="InterPro" id="IPR051858">
    <property type="entry name" value="WD_repeat_GAD-1"/>
</dbReference>
<organism evidence="7 8">
    <name type="scientific">Tursiops truncatus</name>
    <name type="common">Atlantic bottle-nosed dolphin</name>
    <name type="synonym">Delphinus truncatus</name>
    <dbReference type="NCBI Taxonomy" id="9739"/>
    <lineage>
        <taxon>Eukaryota</taxon>
        <taxon>Metazoa</taxon>
        <taxon>Chordata</taxon>
        <taxon>Craniata</taxon>
        <taxon>Vertebrata</taxon>
        <taxon>Euteleostomi</taxon>
        <taxon>Mammalia</taxon>
        <taxon>Eutheria</taxon>
        <taxon>Laurasiatheria</taxon>
        <taxon>Artiodactyla</taxon>
        <taxon>Whippomorpha</taxon>
        <taxon>Cetacea</taxon>
        <taxon>Odontoceti</taxon>
        <taxon>Delphinidae</taxon>
        <taxon>Tursiops</taxon>
    </lineage>
</organism>
<dbReference type="AlphaFoldDB" id="A0A2U4AXJ8"/>
<evidence type="ECO:0000256" key="3">
    <source>
        <dbReference type="ARBA" id="ARBA00038343"/>
    </source>
</evidence>